<proteinExistence type="inferred from homology"/>
<dbReference type="UniPathway" id="UPA00049">
    <property type="reaction ID" value="UER00061"/>
</dbReference>
<evidence type="ECO:0000256" key="2">
    <source>
        <dbReference type="ARBA" id="ARBA00006486"/>
    </source>
</evidence>
<comment type="pathway">
    <text evidence="12 15">Amino-acid biosynthesis; L-valine biosynthesis; L-valine from pyruvate: step 3/4.</text>
</comment>
<dbReference type="GO" id="GO:0004160">
    <property type="term" value="F:dihydroxy-acid dehydratase activity"/>
    <property type="evidence" value="ECO:0007669"/>
    <property type="project" value="UniProtKB-UniRule"/>
</dbReference>
<evidence type="ECO:0000256" key="4">
    <source>
        <dbReference type="ARBA" id="ARBA00022714"/>
    </source>
</evidence>
<sequence>MKKDLRIKSHAFDGTMRAPNRAMLRAVGLTDEDFTKPMIGIADTESEVTPCNVHLGSLAKRAKDGAREAGSVPFLFHTITVSDGISMGTQGMRYSLPSRDIIADSIEAVVGAENFDGLVAFGGCDKNMPGCMIAIANAEIPSVFVYGGTIAPGSLDGKDIDLVSVFEGVGKHNNGDIDDAELNRIECAACPGAGACGGMYTANTMASAIEALGMSLPGSSSHPAESNEKAVDSEEAGRAVYKLLEEGIYPKDIMTKEAFENAIIVVMALGGSTNAILHLLAIAHAIEVDLTIDDFARIQKEVPHLADLKPSGKFVMQDLFRVGGVQAVMKTLHEEGYLHGDCLTVTGKTLAENLKDAPALADGQEVITSFDNPKRKDGPLIILKGNLSPEGSVAKVSGVKVDRHTGPARVYDTEEEATAAVMKNEINEGDVLVIRHVGPKGGPGMPEMLSISSILVGKGLGEKVALLTDGRFSGGTHGLVVGHIAPEAQVGGPIAFLQEGDIVTIDSKEKELSFDVSEEELEKRKKNWVAPPLYKKGVLGKYAHNVSSASKGAVTDYLNR</sequence>
<dbReference type="GO" id="GO:0009099">
    <property type="term" value="P:L-valine biosynthetic process"/>
    <property type="evidence" value="ECO:0007669"/>
    <property type="project" value="UniProtKB-UniRule"/>
</dbReference>
<evidence type="ECO:0000259" key="17">
    <source>
        <dbReference type="Pfam" id="PF24877"/>
    </source>
</evidence>
<dbReference type="Pfam" id="PF24877">
    <property type="entry name" value="ILV_EDD_C"/>
    <property type="match status" value="1"/>
</dbReference>
<keyword evidence="5 15" id="KW-0479">Metal-binding</keyword>
<dbReference type="PANTHER" id="PTHR21000">
    <property type="entry name" value="DIHYDROXY-ACID DEHYDRATASE DAD"/>
    <property type="match status" value="1"/>
</dbReference>
<dbReference type="GO" id="GO:0000287">
    <property type="term" value="F:magnesium ion binding"/>
    <property type="evidence" value="ECO:0007669"/>
    <property type="project" value="UniProtKB-UniRule"/>
</dbReference>
<gene>
    <name evidence="15 18" type="primary">ilvD</name>
    <name evidence="18" type="ORF">CIL05_04055</name>
</gene>
<feature type="binding site" evidence="15">
    <location>
        <position position="83"/>
    </location>
    <ligand>
        <name>Mg(2+)</name>
        <dbReference type="ChEBI" id="CHEBI:18420"/>
    </ligand>
</feature>
<keyword evidence="9 15" id="KW-0456">Lyase</keyword>
<evidence type="ECO:0000256" key="12">
    <source>
        <dbReference type="ARBA" id="ARBA00029436"/>
    </source>
</evidence>
<evidence type="ECO:0000256" key="8">
    <source>
        <dbReference type="ARBA" id="ARBA00023014"/>
    </source>
</evidence>
<dbReference type="GO" id="GO:0009097">
    <property type="term" value="P:isoleucine biosynthetic process"/>
    <property type="evidence" value="ECO:0007669"/>
    <property type="project" value="UniProtKB-UniRule"/>
</dbReference>
<dbReference type="InterPro" id="IPR020558">
    <property type="entry name" value="DiOHA_6PGluconate_deHydtase_CS"/>
</dbReference>
<dbReference type="EMBL" id="NPOA01000002">
    <property type="protein sequence ID" value="PAV30897.1"/>
    <property type="molecule type" value="Genomic_DNA"/>
</dbReference>
<dbReference type="InterPro" id="IPR042096">
    <property type="entry name" value="Dihydro-acid_dehy_C"/>
</dbReference>
<evidence type="ECO:0000313" key="19">
    <source>
        <dbReference type="Proteomes" id="UP000218887"/>
    </source>
</evidence>
<evidence type="ECO:0000256" key="13">
    <source>
        <dbReference type="ARBA" id="ARBA00029437"/>
    </source>
</evidence>
<feature type="binding site" evidence="15">
    <location>
        <position position="125"/>
    </location>
    <ligand>
        <name>Mg(2+)</name>
        <dbReference type="ChEBI" id="CHEBI:18420"/>
    </ligand>
</feature>
<dbReference type="NCBIfam" id="TIGR00110">
    <property type="entry name" value="ilvD"/>
    <property type="match status" value="1"/>
</dbReference>
<evidence type="ECO:0000256" key="15">
    <source>
        <dbReference type="HAMAP-Rule" id="MF_00012"/>
    </source>
</evidence>
<name>A0A2A2IGY1_9BACI</name>
<dbReference type="PANTHER" id="PTHR21000:SF5">
    <property type="entry name" value="DIHYDROXY-ACID DEHYDRATASE, MITOCHONDRIAL"/>
    <property type="match status" value="1"/>
</dbReference>
<dbReference type="Gene3D" id="3.50.30.80">
    <property type="entry name" value="IlvD/EDD C-terminal domain-like"/>
    <property type="match status" value="1"/>
</dbReference>
<dbReference type="FunFam" id="3.50.30.80:FF:000001">
    <property type="entry name" value="Dihydroxy-acid dehydratase"/>
    <property type="match status" value="1"/>
</dbReference>
<keyword evidence="8 15" id="KW-0411">Iron-sulfur</keyword>
<evidence type="ECO:0000256" key="11">
    <source>
        <dbReference type="ARBA" id="ARBA00029304"/>
    </source>
</evidence>
<comment type="cofactor">
    <cofactor evidence="1 15">
        <name>Mg(2+)</name>
        <dbReference type="ChEBI" id="CHEBI:18420"/>
    </cofactor>
</comment>
<dbReference type="OrthoDB" id="9807077at2"/>
<dbReference type="NCBIfam" id="NF002068">
    <property type="entry name" value="PRK00911.1"/>
    <property type="match status" value="1"/>
</dbReference>
<keyword evidence="19" id="KW-1185">Reference proteome</keyword>
<organism evidence="18 19">
    <name type="scientific">Virgibacillus profundi</name>
    <dbReference type="NCBI Taxonomy" id="2024555"/>
    <lineage>
        <taxon>Bacteria</taxon>
        <taxon>Bacillati</taxon>
        <taxon>Bacillota</taxon>
        <taxon>Bacilli</taxon>
        <taxon>Bacillales</taxon>
        <taxon>Bacillaceae</taxon>
        <taxon>Virgibacillus</taxon>
    </lineage>
</organism>
<comment type="cofactor">
    <cofactor evidence="15">
        <name>[2Fe-2S] cluster</name>
        <dbReference type="ChEBI" id="CHEBI:190135"/>
    </cofactor>
    <text evidence="15">Binds 1 [2Fe-2S] cluster per subunit. This cluster acts as a Lewis acid cofactor.</text>
</comment>
<dbReference type="SUPFAM" id="SSF143975">
    <property type="entry name" value="IlvD/EDD N-terminal domain-like"/>
    <property type="match status" value="1"/>
</dbReference>
<accession>A0A2A2IGY1</accession>
<evidence type="ECO:0000256" key="9">
    <source>
        <dbReference type="ARBA" id="ARBA00023239"/>
    </source>
</evidence>
<reference evidence="18 19" key="1">
    <citation type="submission" date="2017-08" db="EMBL/GenBank/DDBJ databases">
        <title>Virgibacillus indicus sp. nov. and Virgibacillus profoundi sp. nov, two moderately halophilic bacteria isolated from marine sediment by using the Microfluidic Streak Plate.</title>
        <authorList>
            <person name="Xu B."/>
            <person name="Hu B."/>
            <person name="Wang J."/>
            <person name="Zhu Y."/>
            <person name="Huang L."/>
            <person name="Du W."/>
            <person name="Huang Y."/>
        </authorList>
    </citation>
    <scope>NUCLEOTIDE SEQUENCE [LARGE SCALE GENOMIC DNA]</scope>
    <source>
        <strain evidence="18 19">IO3-P3-H5</strain>
    </source>
</reference>
<evidence type="ECO:0000256" key="10">
    <source>
        <dbReference type="ARBA" id="ARBA00023304"/>
    </source>
</evidence>
<comment type="similarity">
    <text evidence="2 15">Belongs to the IlvD/Edd family.</text>
</comment>
<comment type="subunit">
    <text evidence="15">Homodimer.</text>
</comment>
<dbReference type="InterPro" id="IPR037237">
    <property type="entry name" value="IlvD/EDD_N"/>
</dbReference>
<evidence type="ECO:0000259" key="16">
    <source>
        <dbReference type="Pfam" id="PF00920"/>
    </source>
</evidence>
<dbReference type="EC" id="4.2.1.9" evidence="14 15"/>
<dbReference type="HAMAP" id="MF_00012">
    <property type="entry name" value="IlvD"/>
    <property type="match status" value="1"/>
</dbReference>
<dbReference type="Proteomes" id="UP000218887">
    <property type="component" value="Unassembled WGS sequence"/>
</dbReference>
<dbReference type="RefSeq" id="WP_095654228.1">
    <property type="nucleotide sequence ID" value="NZ_NPOA01000002.1"/>
</dbReference>
<dbReference type="SUPFAM" id="SSF52016">
    <property type="entry name" value="LeuD/IlvD-like"/>
    <property type="match status" value="1"/>
</dbReference>
<keyword evidence="4 15" id="KW-0001">2Fe-2S</keyword>
<protein>
    <recommendedName>
        <fullName evidence="14 15">Dihydroxy-acid dehydratase</fullName>
        <shortName evidence="15">DAD</shortName>
        <ecNumber evidence="14 15">4.2.1.9</ecNumber>
    </recommendedName>
</protein>
<evidence type="ECO:0000256" key="14">
    <source>
        <dbReference type="ARBA" id="ARBA00029490"/>
    </source>
</evidence>
<dbReference type="AlphaFoldDB" id="A0A2A2IGY1"/>
<comment type="catalytic activity">
    <reaction evidence="15">
        <text>(2R,3R)-2,3-dihydroxy-3-methylpentanoate = (S)-3-methyl-2-oxopentanoate + H2O</text>
        <dbReference type="Rhea" id="RHEA:27694"/>
        <dbReference type="ChEBI" id="CHEBI:15377"/>
        <dbReference type="ChEBI" id="CHEBI:35146"/>
        <dbReference type="ChEBI" id="CHEBI:49258"/>
        <dbReference type="EC" id="4.2.1.9"/>
    </reaction>
</comment>
<keyword evidence="7 15" id="KW-0408">Iron</keyword>
<feature type="domain" description="Dihydroxy-acid/6-phosphogluconate dehydratase C-terminal" evidence="17">
    <location>
        <begin position="365"/>
        <end position="553"/>
    </location>
</feature>
<dbReference type="UniPathway" id="UPA00047">
    <property type="reaction ID" value="UER00057"/>
</dbReference>
<comment type="pathway">
    <text evidence="13 15">Amino-acid biosynthesis; L-isoleucine biosynthesis; L-isoleucine from 2-oxobutanoate: step 3/4.</text>
</comment>
<keyword evidence="3 15" id="KW-0028">Amino-acid biosynthesis</keyword>
<keyword evidence="10 15" id="KW-0100">Branched-chain amino acid biosynthesis</keyword>
<dbReference type="InterPro" id="IPR056740">
    <property type="entry name" value="ILV_EDD_C"/>
</dbReference>
<evidence type="ECO:0000313" key="18">
    <source>
        <dbReference type="EMBL" id="PAV30897.1"/>
    </source>
</evidence>
<dbReference type="InterPro" id="IPR050165">
    <property type="entry name" value="DHAD_IlvD/Edd"/>
</dbReference>
<evidence type="ECO:0000256" key="6">
    <source>
        <dbReference type="ARBA" id="ARBA00022842"/>
    </source>
</evidence>
<feature type="active site" description="Proton acceptor" evidence="15">
    <location>
        <position position="473"/>
    </location>
</feature>
<feature type="modified residue" description="N6-carboxylysine" evidence="15">
    <location>
        <position position="126"/>
    </location>
</feature>
<keyword evidence="6 15" id="KW-0460">Magnesium</keyword>
<comment type="catalytic activity">
    <reaction evidence="11">
        <text>(2R)-2,3-dihydroxy-3-methylbutanoate = 3-methyl-2-oxobutanoate + H2O</text>
        <dbReference type="Rhea" id="RHEA:24809"/>
        <dbReference type="ChEBI" id="CHEBI:11851"/>
        <dbReference type="ChEBI" id="CHEBI:15377"/>
        <dbReference type="ChEBI" id="CHEBI:49072"/>
        <dbReference type="EC" id="4.2.1.9"/>
    </reaction>
    <physiologicalReaction direction="left-to-right" evidence="11">
        <dbReference type="Rhea" id="RHEA:24810"/>
    </physiologicalReaction>
</comment>
<evidence type="ECO:0000256" key="7">
    <source>
        <dbReference type="ARBA" id="ARBA00023004"/>
    </source>
</evidence>
<dbReference type="PROSITE" id="PS00887">
    <property type="entry name" value="ILVD_EDD_2"/>
    <property type="match status" value="1"/>
</dbReference>
<dbReference type="Pfam" id="PF00920">
    <property type="entry name" value="ILVD_EDD_N"/>
    <property type="match status" value="1"/>
</dbReference>
<evidence type="ECO:0000256" key="1">
    <source>
        <dbReference type="ARBA" id="ARBA00001946"/>
    </source>
</evidence>
<dbReference type="InterPro" id="IPR000581">
    <property type="entry name" value="ILV_EDD_N"/>
</dbReference>
<dbReference type="GO" id="GO:0051537">
    <property type="term" value="F:2 iron, 2 sulfur cluster binding"/>
    <property type="evidence" value="ECO:0007669"/>
    <property type="project" value="UniProtKB-UniRule"/>
</dbReference>
<feature type="binding site" description="via carbamate group" evidence="15">
    <location>
        <position position="126"/>
    </location>
    <ligand>
        <name>Mg(2+)</name>
        <dbReference type="ChEBI" id="CHEBI:18420"/>
    </ligand>
</feature>
<evidence type="ECO:0000256" key="5">
    <source>
        <dbReference type="ARBA" id="ARBA00022723"/>
    </source>
</evidence>
<feature type="binding site" evidence="15">
    <location>
        <position position="51"/>
    </location>
    <ligand>
        <name>[2Fe-2S] cluster</name>
        <dbReference type="ChEBI" id="CHEBI:190135"/>
    </ligand>
</feature>
<evidence type="ECO:0000256" key="3">
    <source>
        <dbReference type="ARBA" id="ARBA00022605"/>
    </source>
</evidence>
<comment type="caution">
    <text evidence="18">The sequence shown here is derived from an EMBL/GenBank/DDBJ whole genome shotgun (WGS) entry which is preliminary data.</text>
</comment>
<feature type="domain" description="Dihydroxy-acid/6-phosphogluconate dehydratase N-terminal" evidence="16">
    <location>
        <begin position="36"/>
        <end position="353"/>
    </location>
</feature>
<comment type="function">
    <text evidence="15">Functions in the biosynthesis of branched-chain amino acids. Catalyzes the dehydration of (2R,3R)-2,3-dihydroxy-3-methylpentanoate (2,3-dihydroxy-3-methylvalerate) into 2-oxo-3-methylpentanoate (2-oxo-3-methylvalerate) and of (2R)-2,3-dihydroxy-3-methylbutanoate (2,3-dihydroxyisovalerate) into 2-oxo-3-methylbutanoate (2-oxoisovalerate), the penultimate precursor to L-isoleucine and L-valine, respectively.</text>
</comment>
<feature type="binding site" evidence="15">
    <location>
        <position position="447"/>
    </location>
    <ligand>
        <name>Mg(2+)</name>
        <dbReference type="ChEBI" id="CHEBI:18420"/>
    </ligand>
</feature>
<comment type="caution">
    <text evidence="15">Lacks conserved residue(s) required for the propagation of feature annotation.</text>
</comment>
<dbReference type="PROSITE" id="PS00886">
    <property type="entry name" value="ILVD_EDD_1"/>
    <property type="match status" value="1"/>
</dbReference>
<dbReference type="InterPro" id="IPR004404">
    <property type="entry name" value="DihydroxyA_deHydtase"/>
</dbReference>